<feature type="transmembrane region" description="Helical" evidence="6">
    <location>
        <begin position="220"/>
        <end position="239"/>
    </location>
</feature>
<sequence length="611" mass="66940">MEGKSSTSTSTPQESSEPIIADTKRSLARPSSRSSSTLSSDLSSTHSTDSDSSNQDAHSLQVYNSEPDCTLSPQVSRQTSKNAVPLTRLATGRSTATNATTDPRYEVDFEEDDPKNPRNWPFWYRGIIIFLISYSTMVVVCYSTSYTSGIPGMMSSFNIRSETVVVLGITTYLCGLAAGSVVLAPLSEMYGRRPVYLVSMTLFTILVVPCALAPNLEAVLVSRFFGAFFGAAMIGNAPGTVSDIVPDEWRALAFSCWSIGPMNGPVIGPVIGGFVFQYLGWRWTNWIVLIMGGAALGCICLIKETYAPALLRQQAARKRKETGDSRWWSRYDDKASFASLLKLNLSRPFVMAFTEPICIFWNLYIAVVYAVLYLCFVAYPIIFSQMRHWEPGFVGLAYSGIGCGTLIAIVCEPLIRRMINSHAPDPETARVPPEAMVSIVCIGAFCIPIGELIFAWTCAPHIPWIAPILAGLPFGFGNGAVFIYASNYLVHSYGIYAASALAGNAVLRSAMGGTLPLAGPKMYATLGPEWAGTLLGLLELALVPIPLIFYRYGHRIRMKSVLIRQMRDDQAKLEGKKARATEKSRQKEEIEDKGKEKEMGLESKELEPAEV</sequence>
<accession>A0A9P4SGR6</accession>
<organism evidence="8 9">
    <name type="scientific">Patellaria atrata CBS 101060</name>
    <dbReference type="NCBI Taxonomy" id="1346257"/>
    <lineage>
        <taxon>Eukaryota</taxon>
        <taxon>Fungi</taxon>
        <taxon>Dikarya</taxon>
        <taxon>Ascomycota</taxon>
        <taxon>Pezizomycotina</taxon>
        <taxon>Dothideomycetes</taxon>
        <taxon>Dothideomycetes incertae sedis</taxon>
        <taxon>Patellariales</taxon>
        <taxon>Patellariaceae</taxon>
        <taxon>Patellaria</taxon>
    </lineage>
</organism>
<dbReference type="GO" id="GO:0140115">
    <property type="term" value="P:export across plasma membrane"/>
    <property type="evidence" value="ECO:0007669"/>
    <property type="project" value="UniProtKB-ARBA"/>
</dbReference>
<dbReference type="PANTHER" id="PTHR23502">
    <property type="entry name" value="MAJOR FACILITATOR SUPERFAMILY"/>
    <property type="match status" value="1"/>
</dbReference>
<dbReference type="GO" id="GO:0005886">
    <property type="term" value="C:plasma membrane"/>
    <property type="evidence" value="ECO:0007669"/>
    <property type="project" value="TreeGrafter"/>
</dbReference>
<dbReference type="Pfam" id="PF07690">
    <property type="entry name" value="MFS_1"/>
    <property type="match status" value="1"/>
</dbReference>
<dbReference type="InterPro" id="IPR011701">
    <property type="entry name" value="MFS"/>
</dbReference>
<name>A0A9P4SGR6_9PEZI</name>
<dbReference type="CDD" id="cd17323">
    <property type="entry name" value="MFS_Tpo1_MDR_like"/>
    <property type="match status" value="1"/>
</dbReference>
<dbReference type="GO" id="GO:0042908">
    <property type="term" value="P:xenobiotic transport"/>
    <property type="evidence" value="ECO:0007669"/>
    <property type="project" value="UniProtKB-ARBA"/>
</dbReference>
<keyword evidence="3 6" id="KW-1133">Transmembrane helix</keyword>
<comment type="caution">
    <text evidence="8">The sequence shown here is derived from an EMBL/GenBank/DDBJ whole genome shotgun (WGS) entry which is preliminary data.</text>
</comment>
<evidence type="ECO:0000256" key="1">
    <source>
        <dbReference type="ARBA" id="ARBA00004141"/>
    </source>
</evidence>
<proteinExistence type="predicted"/>
<feature type="transmembrane region" description="Helical" evidence="6">
    <location>
        <begin position="122"/>
        <end position="145"/>
    </location>
</feature>
<dbReference type="EMBL" id="MU006090">
    <property type="protein sequence ID" value="KAF2842029.1"/>
    <property type="molecule type" value="Genomic_DNA"/>
</dbReference>
<reference evidence="8" key="1">
    <citation type="journal article" date="2020" name="Stud. Mycol.">
        <title>101 Dothideomycetes genomes: a test case for predicting lifestyles and emergence of pathogens.</title>
        <authorList>
            <person name="Haridas S."/>
            <person name="Albert R."/>
            <person name="Binder M."/>
            <person name="Bloem J."/>
            <person name="Labutti K."/>
            <person name="Salamov A."/>
            <person name="Andreopoulos B."/>
            <person name="Baker S."/>
            <person name="Barry K."/>
            <person name="Bills G."/>
            <person name="Bluhm B."/>
            <person name="Cannon C."/>
            <person name="Castanera R."/>
            <person name="Culley D."/>
            <person name="Daum C."/>
            <person name="Ezra D."/>
            <person name="Gonzalez J."/>
            <person name="Henrissat B."/>
            <person name="Kuo A."/>
            <person name="Liang C."/>
            <person name="Lipzen A."/>
            <person name="Lutzoni F."/>
            <person name="Magnuson J."/>
            <person name="Mondo S."/>
            <person name="Nolan M."/>
            <person name="Ohm R."/>
            <person name="Pangilinan J."/>
            <person name="Park H.-J."/>
            <person name="Ramirez L."/>
            <person name="Alfaro M."/>
            <person name="Sun H."/>
            <person name="Tritt A."/>
            <person name="Yoshinaga Y."/>
            <person name="Zwiers L.-H."/>
            <person name="Turgeon B."/>
            <person name="Goodwin S."/>
            <person name="Spatafora J."/>
            <person name="Crous P."/>
            <person name="Grigoriev I."/>
        </authorList>
    </citation>
    <scope>NUCLEOTIDE SEQUENCE</scope>
    <source>
        <strain evidence="8">CBS 101060</strain>
    </source>
</reference>
<dbReference type="SUPFAM" id="SSF103473">
    <property type="entry name" value="MFS general substrate transporter"/>
    <property type="match status" value="1"/>
</dbReference>
<dbReference type="AlphaFoldDB" id="A0A9P4SGR6"/>
<dbReference type="GO" id="GO:0022857">
    <property type="term" value="F:transmembrane transporter activity"/>
    <property type="evidence" value="ECO:0007669"/>
    <property type="project" value="InterPro"/>
</dbReference>
<keyword evidence="4 6" id="KW-0472">Membrane</keyword>
<evidence type="ECO:0000313" key="8">
    <source>
        <dbReference type="EMBL" id="KAF2842029.1"/>
    </source>
</evidence>
<feature type="transmembrane region" description="Helical" evidence="6">
    <location>
        <begin position="251"/>
        <end position="277"/>
    </location>
</feature>
<feature type="domain" description="Major facilitator superfamily (MFS) profile" evidence="7">
    <location>
        <begin position="121"/>
        <end position="556"/>
    </location>
</feature>
<feature type="transmembrane region" description="Helical" evidence="6">
    <location>
        <begin position="395"/>
        <end position="415"/>
    </location>
</feature>
<dbReference type="InterPro" id="IPR020846">
    <property type="entry name" value="MFS_dom"/>
</dbReference>
<dbReference type="OrthoDB" id="3365399at2759"/>
<feature type="transmembrane region" description="Helical" evidence="6">
    <location>
        <begin position="530"/>
        <end position="550"/>
    </location>
</feature>
<evidence type="ECO:0000313" key="9">
    <source>
        <dbReference type="Proteomes" id="UP000799429"/>
    </source>
</evidence>
<feature type="compositionally biased region" description="Polar residues" evidence="5">
    <location>
        <begin position="92"/>
        <end position="101"/>
    </location>
</feature>
<gene>
    <name evidence="8" type="ORF">M501DRAFT_927960</name>
</gene>
<evidence type="ECO:0000256" key="5">
    <source>
        <dbReference type="SAM" id="MobiDB-lite"/>
    </source>
</evidence>
<feature type="transmembrane region" description="Helical" evidence="6">
    <location>
        <begin position="165"/>
        <end position="183"/>
    </location>
</feature>
<feature type="region of interest" description="Disordered" evidence="5">
    <location>
        <begin position="1"/>
        <end position="101"/>
    </location>
</feature>
<dbReference type="PANTHER" id="PTHR23502:SF12">
    <property type="entry name" value="MULTIDRUG TRANSPORTER, PUTATIVE (AFU_ORTHOLOGUE AFUA_1G06440)-RELATED"/>
    <property type="match status" value="1"/>
</dbReference>
<evidence type="ECO:0000256" key="2">
    <source>
        <dbReference type="ARBA" id="ARBA00022692"/>
    </source>
</evidence>
<feature type="transmembrane region" description="Helical" evidence="6">
    <location>
        <begin position="493"/>
        <end position="510"/>
    </location>
</feature>
<dbReference type="InterPro" id="IPR005829">
    <property type="entry name" value="Sugar_transporter_CS"/>
</dbReference>
<feature type="region of interest" description="Disordered" evidence="5">
    <location>
        <begin position="573"/>
        <end position="611"/>
    </location>
</feature>
<comment type="subcellular location">
    <subcellularLocation>
        <location evidence="1">Membrane</location>
        <topology evidence="1">Multi-pass membrane protein</topology>
    </subcellularLocation>
</comment>
<feature type="transmembrane region" description="Helical" evidence="6">
    <location>
        <begin position="195"/>
        <end position="214"/>
    </location>
</feature>
<feature type="transmembrane region" description="Helical" evidence="6">
    <location>
        <begin position="435"/>
        <end position="456"/>
    </location>
</feature>
<evidence type="ECO:0000256" key="4">
    <source>
        <dbReference type="ARBA" id="ARBA00023136"/>
    </source>
</evidence>
<feature type="compositionally biased region" description="Low complexity" evidence="5">
    <location>
        <begin position="1"/>
        <end position="18"/>
    </location>
</feature>
<evidence type="ECO:0000256" key="6">
    <source>
        <dbReference type="SAM" id="Phobius"/>
    </source>
</evidence>
<keyword evidence="9" id="KW-1185">Reference proteome</keyword>
<feature type="transmembrane region" description="Helical" evidence="6">
    <location>
        <begin position="462"/>
        <end position="486"/>
    </location>
</feature>
<dbReference type="FunFam" id="1.20.1250.20:FF:000011">
    <property type="entry name" value="MFS multidrug transporter, putative"/>
    <property type="match status" value="1"/>
</dbReference>
<feature type="transmembrane region" description="Helical" evidence="6">
    <location>
        <begin position="359"/>
        <end position="383"/>
    </location>
</feature>
<evidence type="ECO:0000259" key="7">
    <source>
        <dbReference type="PROSITE" id="PS50850"/>
    </source>
</evidence>
<keyword evidence="2 6" id="KW-0812">Transmembrane</keyword>
<feature type="compositionally biased region" description="Polar residues" evidence="5">
    <location>
        <begin position="71"/>
        <end position="82"/>
    </location>
</feature>
<protein>
    <submittedName>
        <fullName evidence="8">MFS general substrate transporter</fullName>
    </submittedName>
</protein>
<feature type="compositionally biased region" description="Low complexity" evidence="5">
    <location>
        <begin position="28"/>
        <end position="53"/>
    </location>
</feature>
<feature type="compositionally biased region" description="Polar residues" evidence="5">
    <location>
        <begin position="54"/>
        <end position="64"/>
    </location>
</feature>
<dbReference type="Gene3D" id="1.20.1250.20">
    <property type="entry name" value="MFS general substrate transporter like domains"/>
    <property type="match status" value="1"/>
</dbReference>
<evidence type="ECO:0000256" key="3">
    <source>
        <dbReference type="ARBA" id="ARBA00022989"/>
    </source>
</evidence>
<dbReference type="InterPro" id="IPR036259">
    <property type="entry name" value="MFS_trans_sf"/>
</dbReference>
<dbReference type="PROSITE" id="PS50850">
    <property type="entry name" value="MFS"/>
    <property type="match status" value="1"/>
</dbReference>
<feature type="transmembrane region" description="Helical" evidence="6">
    <location>
        <begin position="283"/>
        <end position="302"/>
    </location>
</feature>
<dbReference type="PROSITE" id="PS00216">
    <property type="entry name" value="SUGAR_TRANSPORT_1"/>
    <property type="match status" value="1"/>
</dbReference>
<dbReference type="Proteomes" id="UP000799429">
    <property type="component" value="Unassembled WGS sequence"/>
</dbReference>